<dbReference type="EMBL" id="BA000035">
    <property type="protein sequence ID" value="BAC17204.1"/>
    <property type="molecule type" value="Genomic_DNA"/>
</dbReference>
<dbReference type="HOGENOM" id="CLU_1913514_0_0_11"/>
<keyword evidence="3" id="KW-1185">Reference proteome</keyword>
<protein>
    <submittedName>
        <fullName evidence="2">Uncharacterized protein</fullName>
    </submittedName>
</protein>
<evidence type="ECO:0000256" key="1">
    <source>
        <dbReference type="SAM" id="MobiDB-lite"/>
    </source>
</evidence>
<organism evidence="2 3">
    <name type="scientific">Corynebacterium efficiens (strain DSM 44549 / YS-314 / AJ 12310 / JCM 11189 / NBRC 100395)</name>
    <dbReference type="NCBI Taxonomy" id="196164"/>
    <lineage>
        <taxon>Bacteria</taxon>
        <taxon>Bacillati</taxon>
        <taxon>Actinomycetota</taxon>
        <taxon>Actinomycetes</taxon>
        <taxon>Mycobacteriales</taxon>
        <taxon>Corynebacteriaceae</taxon>
        <taxon>Corynebacterium</taxon>
    </lineage>
</organism>
<proteinExistence type="predicted"/>
<name>Q8FSJ7_COREF</name>
<feature type="region of interest" description="Disordered" evidence="1">
    <location>
        <begin position="123"/>
        <end position="162"/>
    </location>
</feature>
<dbReference type="OrthoDB" id="4410113at2"/>
<dbReference type="Proteomes" id="UP000001409">
    <property type="component" value="Chromosome"/>
</dbReference>
<dbReference type="AlphaFoldDB" id="Q8FSJ7"/>
<accession>C8NSK9</accession>
<accession>Q8FSJ7</accession>
<evidence type="ECO:0000313" key="3">
    <source>
        <dbReference type="Proteomes" id="UP000001409"/>
    </source>
</evidence>
<dbReference type="KEGG" id="cef:CE0394"/>
<dbReference type="eggNOG" id="ENOG5031K8Z">
    <property type="taxonomic scope" value="Bacteria"/>
</dbReference>
<dbReference type="NCBIfam" id="NF040480">
    <property type="entry name" value="CGLAU_01105_fam"/>
    <property type="match status" value="1"/>
</dbReference>
<dbReference type="STRING" id="196164.gene:10740792"/>
<sequence>MILLITKDETMSDKDSVLGNLGDLTGQVVKKVREDVTSDGKLDKLKKEASEAMETAKSGDYLEAGKDFAKDAGEFIKDVAGSVKAAVGEARDTDEAVAVKSRFASVVESSRDKLDDTVDKVRAKRAGSAGVAETAESTNDAGDDIIDGEVVTNPDDPHTPSA</sequence>
<evidence type="ECO:0000313" key="2">
    <source>
        <dbReference type="EMBL" id="BAC17204.1"/>
    </source>
</evidence>
<reference evidence="2 3" key="1">
    <citation type="journal article" date="2003" name="Genome Res.">
        <title>Comparative complete genome sequence analysis of the amino acid replacements responsible for the thermostability of Corynebacterium efficiens.</title>
        <authorList>
            <person name="Nishio Y."/>
            <person name="Nakamura Y."/>
            <person name="Kawarabayasi Y."/>
            <person name="Usuda Y."/>
            <person name="Kimura E."/>
            <person name="Sugimoto S."/>
            <person name="Matsui K."/>
            <person name="Yamagishi A."/>
            <person name="Kikuchi H."/>
            <person name="Ikeo K."/>
            <person name="Gojobori T."/>
        </authorList>
    </citation>
    <scope>NUCLEOTIDE SEQUENCE [LARGE SCALE GENOMIC DNA]</scope>
    <source>
        <strain evidence="3">DSM 44549 / YS-314 / AJ 12310 / JCM 11189 / NBRC 100395</strain>
    </source>
</reference>